<dbReference type="InterPro" id="IPR019376">
    <property type="entry name" value="Myeloid_leukemia_factor"/>
</dbReference>
<dbReference type="AlphaFoldDB" id="A0AAV3R7J0"/>
<protein>
    <submittedName>
        <fullName evidence="7">Intercellular signal molecule</fullName>
    </submittedName>
</protein>
<evidence type="ECO:0000313" key="7">
    <source>
        <dbReference type="EMBL" id="GAA0172354.1"/>
    </source>
</evidence>
<gene>
    <name evidence="7" type="ORF">LIER_26198</name>
</gene>
<dbReference type="InterPro" id="IPR026960">
    <property type="entry name" value="RVT-Znf"/>
</dbReference>
<dbReference type="EMBL" id="BAABME010008083">
    <property type="protein sequence ID" value="GAA0172354.1"/>
    <property type="molecule type" value="Genomic_DNA"/>
</dbReference>
<reference evidence="7 8" key="1">
    <citation type="submission" date="2024-01" db="EMBL/GenBank/DDBJ databases">
        <title>The complete chloroplast genome sequence of Lithospermum erythrorhizon: insights into the phylogenetic relationship among Boraginaceae species and the maternal lineages of purple gromwells.</title>
        <authorList>
            <person name="Okada T."/>
            <person name="Watanabe K."/>
        </authorList>
    </citation>
    <scope>NUCLEOTIDE SEQUENCE [LARGE SCALE GENOMIC DNA]</scope>
</reference>
<keyword evidence="3" id="KW-0963">Cytoplasm</keyword>
<dbReference type="Proteomes" id="UP001454036">
    <property type="component" value="Unassembled WGS sequence"/>
</dbReference>
<keyword evidence="8" id="KW-1185">Reference proteome</keyword>
<dbReference type="PANTHER" id="PTHR13105">
    <property type="entry name" value="MYELOID LEUKEMIA FACTOR"/>
    <property type="match status" value="1"/>
</dbReference>
<evidence type="ECO:0000313" key="8">
    <source>
        <dbReference type="Proteomes" id="UP001454036"/>
    </source>
</evidence>
<comment type="caution">
    <text evidence="7">The sequence shown here is derived from an EMBL/GenBank/DDBJ whole genome shotgun (WGS) entry which is preliminary data.</text>
</comment>
<evidence type="ECO:0000256" key="2">
    <source>
        <dbReference type="ARBA" id="ARBA00008332"/>
    </source>
</evidence>
<name>A0AAV3R7J0_LITER</name>
<dbReference type="Pfam" id="PF10248">
    <property type="entry name" value="Mlf1IP"/>
    <property type="match status" value="1"/>
</dbReference>
<dbReference type="GO" id="GO:0005737">
    <property type="term" value="C:cytoplasm"/>
    <property type="evidence" value="ECO:0007669"/>
    <property type="project" value="UniProtKB-SubCell"/>
</dbReference>
<dbReference type="Pfam" id="PF13966">
    <property type="entry name" value="zf-RVT"/>
    <property type="match status" value="1"/>
</dbReference>
<keyword evidence="4" id="KW-0597">Phosphoprotein</keyword>
<evidence type="ECO:0000256" key="1">
    <source>
        <dbReference type="ARBA" id="ARBA00004496"/>
    </source>
</evidence>
<feature type="domain" description="Reverse transcriptase zinc-binding" evidence="6">
    <location>
        <begin position="91"/>
        <end position="174"/>
    </location>
</feature>
<proteinExistence type="inferred from homology"/>
<feature type="region of interest" description="Disordered" evidence="5">
    <location>
        <begin position="393"/>
        <end position="414"/>
    </location>
</feature>
<evidence type="ECO:0000256" key="5">
    <source>
        <dbReference type="SAM" id="MobiDB-lite"/>
    </source>
</evidence>
<evidence type="ECO:0000256" key="4">
    <source>
        <dbReference type="ARBA" id="ARBA00022553"/>
    </source>
</evidence>
<evidence type="ECO:0000259" key="6">
    <source>
        <dbReference type="Pfam" id="PF13966"/>
    </source>
</evidence>
<comment type="subcellular location">
    <subcellularLocation>
        <location evidence="1">Cytoplasm</location>
    </subcellularLocation>
</comment>
<organism evidence="7 8">
    <name type="scientific">Lithospermum erythrorhizon</name>
    <name type="common">Purple gromwell</name>
    <name type="synonym">Lithospermum officinale var. erythrorhizon</name>
    <dbReference type="NCBI Taxonomy" id="34254"/>
    <lineage>
        <taxon>Eukaryota</taxon>
        <taxon>Viridiplantae</taxon>
        <taxon>Streptophyta</taxon>
        <taxon>Embryophyta</taxon>
        <taxon>Tracheophyta</taxon>
        <taxon>Spermatophyta</taxon>
        <taxon>Magnoliopsida</taxon>
        <taxon>eudicotyledons</taxon>
        <taxon>Gunneridae</taxon>
        <taxon>Pentapetalae</taxon>
        <taxon>asterids</taxon>
        <taxon>lamiids</taxon>
        <taxon>Boraginales</taxon>
        <taxon>Boraginaceae</taxon>
        <taxon>Boraginoideae</taxon>
        <taxon>Lithospermeae</taxon>
        <taxon>Lithospermum</taxon>
    </lineage>
</organism>
<accession>A0AAV3R7J0</accession>
<sequence>MGSEKMVKAWSDPWMNGGSLEVLSNNCKKYLRRNEQLTVADLKNAANGWIWLVGLRGKKVTMELKAHVDSLQLDPNGVDTYVCLPSPNGLFSVRSMYEQLRHHGDSVKWKRLILQPSNIARHSFITWLLVRGRLETKDRVRKWLPRVDEKCVFFPEKENMQHLFFHCEYSGVIWRKLLGMLNVYGDSQCWDQEIQWLMEWHGKGQLQTLLMKLGLCATVYCISQERNNRMHGMQSLSYRRVAYGGLNGWYYSCSEGRMTGRDGVVLAEIKEEDKTIGESLHTISKGIRNKGHSITTKQSSGGQSDTLQTLHNLNEDELIGFDENWKDNADKYMPGWNSAFNTLGNAGIPELQLLDSICLSGNGGSDWEGFPSLIGWGGGWPFPSLEYYGSSGDVQPYDQSKGTTERARRAIPID</sequence>
<evidence type="ECO:0000256" key="3">
    <source>
        <dbReference type="ARBA" id="ARBA00022490"/>
    </source>
</evidence>
<comment type="similarity">
    <text evidence="2">Belongs to the MLF family.</text>
</comment>